<protein>
    <submittedName>
        <fullName evidence="6">Aminotransferase class III-fold pyridoxal phosphate-dependent enzyme</fullName>
    </submittedName>
</protein>
<organism evidence="6 7">
    <name type="scientific">Streptomyces bangladeshensis</name>
    <dbReference type="NCBI Taxonomy" id="295352"/>
    <lineage>
        <taxon>Bacteria</taxon>
        <taxon>Bacillati</taxon>
        <taxon>Actinomycetota</taxon>
        <taxon>Actinomycetes</taxon>
        <taxon>Kitasatosporales</taxon>
        <taxon>Streptomycetaceae</taxon>
        <taxon>Streptomyces</taxon>
    </lineage>
</organism>
<dbReference type="PIRSF" id="PIRSF000521">
    <property type="entry name" value="Transaminase_4ab_Lys_Orn"/>
    <property type="match status" value="1"/>
</dbReference>
<reference evidence="6 7" key="1">
    <citation type="journal article" date="2019" name="Int. J. Syst. Evol. Microbiol.">
        <title>The Global Catalogue of Microorganisms (GCM) 10K type strain sequencing project: providing services to taxonomists for standard genome sequencing and annotation.</title>
        <authorList>
            <consortium name="The Broad Institute Genomics Platform"/>
            <consortium name="The Broad Institute Genome Sequencing Center for Infectious Disease"/>
            <person name="Wu L."/>
            <person name="Ma J."/>
        </authorList>
    </citation>
    <scope>NUCLEOTIDE SEQUENCE [LARGE SCALE GENOMIC DNA]</scope>
    <source>
        <strain evidence="6 7">JCM 14924</strain>
    </source>
</reference>
<name>A0ABN3BMK4_9ACTN</name>
<dbReference type="CDD" id="cd00610">
    <property type="entry name" value="OAT_like"/>
    <property type="match status" value="1"/>
</dbReference>
<keyword evidence="3" id="KW-0808">Transferase</keyword>
<dbReference type="InterPro" id="IPR049704">
    <property type="entry name" value="Aminotrans_3_PPA_site"/>
</dbReference>
<dbReference type="PANTHER" id="PTHR11986:SF79">
    <property type="entry name" value="ACETYLORNITHINE AMINOTRANSFERASE, MITOCHONDRIAL"/>
    <property type="match status" value="1"/>
</dbReference>
<dbReference type="InterPro" id="IPR015421">
    <property type="entry name" value="PyrdxlP-dep_Trfase_major"/>
</dbReference>
<dbReference type="PROSITE" id="PS00600">
    <property type="entry name" value="AA_TRANSFER_CLASS_3"/>
    <property type="match status" value="1"/>
</dbReference>
<comment type="similarity">
    <text evidence="5">Belongs to the class-III pyridoxal-phosphate-dependent aminotransferase family.</text>
</comment>
<evidence type="ECO:0000256" key="2">
    <source>
        <dbReference type="ARBA" id="ARBA00022576"/>
    </source>
</evidence>
<dbReference type="InterPro" id="IPR050103">
    <property type="entry name" value="Class-III_PLP-dep_AT"/>
</dbReference>
<dbReference type="Gene3D" id="3.90.1150.10">
    <property type="entry name" value="Aspartate Aminotransferase, domain 1"/>
    <property type="match status" value="1"/>
</dbReference>
<evidence type="ECO:0000256" key="3">
    <source>
        <dbReference type="ARBA" id="ARBA00022679"/>
    </source>
</evidence>
<dbReference type="Proteomes" id="UP001501391">
    <property type="component" value="Unassembled WGS sequence"/>
</dbReference>
<dbReference type="InterPro" id="IPR005814">
    <property type="entry name" value="Aminotrans_3"/>
</dbReference>
<evidence type="ECO:0000313" key="6">
    <source>
        <dbReference type="EMBL" id="GAA2197491.1"/>
    </source>
</evidence>
<evidence type="ECO:0000256" key="1">
    <source>
        <dbReference type="ARBA" id="ARBA00001933"/>
    </source>
</evidence>
<comment type="caution">
    <text evidence="6">The sequence shown here is derived from an EMBL/GenBank/DDBJ whole genome shotgun (WGS) entry which is preliminary data.</text>
</comment>
<dbReference type="InterPro" id="IPR015422">
    <property type="entry name" value="PyrdxlP-dep_Trfase_small"/>
</dbReference>
<keyword evidence="7" id="KW-1185">Reference proteome</keyword>
<gene>
    <name evidence="6" type="ORF">GCM10009787_36200</name>
</gene>
<evidence type="ECO:0000313" key="7">
    <source>
        <dbReference type="Proteomes" id="UP001501391"/>
    </source>
</evidence>
<proteinExistence type="inferred from homology"/>
<keyword evidence="2 6" id="KW-0032">Aminotransferase</keyword>
<keyword evidence="4 5" id="KW-0663">Pyridoxal phosphate</keyword>
<dbReference type="Pfam" id="PF00202">
    <property type="entry name" value="Aminotran_3"/>
    <property type="match status" value="1"/>
</dbReference>
<sequence length="440" mass="46666">MAPEGSDKREEVNAAMQSDETLDSARVSAVYRRTMSSGRARLAEVLGGQVEVESSGAWITASDGRRYLNAGGYGVFITGARHPTVVREVERQLHSHPIGSRIFLEPAAARAAELLTSVTPPGLERIHFSGSGTEAVEAALKLARLNGRRRLVSMVGGYHGKTLGALSVTAKSTFQEPFRPLLPDVSHVPYGDVPALRAVLAEHPGEFCVIVEPVQGEGGVVIPPAGYLSAVRAACSEYGALLVVDEIQTGLGRLGRWWGADAEEVRPDILLSGKALGGAVMPVAATIATSEVFSVLDRDPVLHTSTFSAAPLAMAAVCGAITAIRDEGLVDRAAELGSLITPELTRITGAHLAHHPHEVRGAGLLIGVEFVDPALAADLFIALVGQDVVANLSLNSDNVVRFTPPAVMSDSDVEFFIERFDRAARQVAERNPEYEVLTHA</sequence>
<accession>A0ABN3BMK4</accession>
<evidence type="ECO:0000256" key="4">
    <source>
        <dbReference type="ARBA" id="ARBA00022898"/>
    </source>
</evidence>
<evidence type="ECO:0000256" key="5">
    <source>
        <dbReference type="RuleBase" id="RU003560"/>
    </source>
</evidence>
<dbReference type="SUPFAM" id="SSF53383">
    <property type="entry name" value="PLP-dependent transferases"/>
    <property type="match status" value="1"/>
</dbReference>
<dbReference type="GO" id="GO:0008483">
    <property type="term" value="F:transaminase activity"/>
    <property type="evidence" value="ECO:0007669"/>
    <property type="project" value="UniProtKB-KW"/>
</dbReference>
<dbReference type="Gene3D" id="3.40.640.10">
    <property type="entry name" value="Type I PLP-dependent aspartate aminotransferase-like (Major domain)"/>
    <property type="match status" value="1"/>
</dbReference>
<dbReference type="EMBL" id="BAAAOQ010000011">
    <property type="protein sequence ID" value="GAA2197491.1"/>
    <property type="molecule type" value="Genomic_DNA"/>
</dbReference>
<dbReference type="PANTHER" id="PTHR11986">
    <property type="entry name" value="AMINOTRANSFERASE CLASS III"/>
    <property type="match status" value="1"/>
</dbReference>
<comment type="cofactor">
    <cofactor evidence="1">
        <name>pyridoxal 5'-phosphate</name>
        <dbReference type="ChEBI" id="CHEBI:597326"/>
    </cofactor>
</comment>
<dbReference type="InterPro" id="IPR015424">
    <property type="entry name" value="PyrdxlP-dep_Trfase"/>
</dbReference>